<feature type="compositionally biased region" description="Basic residues" evidence="1">
    <location>
        <begin position="188"/>
        <end position="197"/>
    </location>
</feature>
<dbReference type="InterPro" id="IPR016193">
    <property type="entry name" value="Cytidine_deaminase-like"/>
</dbReference>
<dbReference type="SUPFAM" id="SSF53927">
    <property type="entry name" value="Cytidine deaminase-like"/>
    <property type="match status" value="1"/>
</dbReference>
<dbReference type="EMBL" id="JAPDMZ010000062">
    <property type="protein sequence ID" value="KAK0552471.1"/>
    <property type="molecule type" value="Genomic_DNA"/>
</dbReference>
<dbReference type="Proteomes" id="UP001176517">
    <property type="component" value="Unassembled WGS sequence"/>
</dbReference>
<sequence>MLNAASTEAYRSQMRFRHGAVILKGGKLLASGHNHVRTRFSGPLASNDAIVLPFDLDSGSSSSSAYDYNSSESSHQSSAASASSNSSSAAHSSSSSAHATGSSSGTSDASAGGSHSVGQHSFSMHAEMHAITSALRGARPQRHKSHLSVDPQMAALALASSFQQQQQQQTATKKGHYSSHHNNNPKITGKKKKKQKQMLKQQGTSASPAIKQCYSALPAQAPWGKKKAKGGGASSAYNSNHNTNKVASAGSAMMAGGVCGAVGTSAAGMHHSGEHSMHPGHGGGGAAVGAAAAEGFHNSSGGGGSGFGAPSPRLRGADMYVVRLLQDAESKARARARRRALTAPSRSSPLANSSWTGDEAGPSGNKNASSVVERGPKYADSRPCWRCLKWMEWAGIKRVFWTDDQGVWEGAKVVQLLYGPFPLIATSATASSSSASSDVDSDSDSGPSYYSHSHHASASGSMALASSSGGSYAPMSSVMMHPAIHITRYEQAAIVQAAARGAASKSAGAGHVRKKGRG</sequence>
<evidence type="ECO:0008006" key="4">
    <source>
        <dbReference type="Google" id="ProtNLM"/>
    </source>
</evidence>
<dbReference type="Gene3D" id="3.40.140.10">
    <property type="entry name" value="Cytidine Deaminase, domain 2"/>
    <property type="match status" value="1"/>
</dbReference>
<feature type="region of interest" description="Disordered" evidence="1">
    <location>
        <begin position="333"/>
        <end position="378"/>
    </location>
</feature>
<name>A0AAN6GR08_9BASI</name>
<feature type="region of interest" description="Disordered" evidence="1">
    <location>
        <begin position="432"/>
        <end position="452"/>
    </location>
</feature>
<protein>
    <recommendedName>
        <fullName evidence="4">CMP/dCMP-type deaminase domain-containing protein</fullName>
    </recommendedName>
</protein>
<comment type="caution">
    <text evidence="2">The sequence shown here is derived from an EMBL/GenBank/DDBJ whole genome shotgun (WGS) entry which is preliminary data.</text>
</comment>
<evidence type="ECO:0000313" key="2">
    <source>
        <dbReference type="EMBL" id="KAK0552471.1"/>
    </source>
</evidence>
<feature type="compositionally biased region" description="Low complexity" evidence="1">
    <location>
        <begin position="63"/>
        <end position="116"/>
    </location>
</feature>
<dbReference type="GO" id="GO:0003824">
    <property type="term" value="F:catalytic activity"/>
    <property type="evidence" value="ECO:0007669"/>
    <property type="project" value="InterPro"/>
</dbReference>
<reference evidence="2" key="1">
    <citation type="journal article" date="2023" name="PhytoFront">
        <title>Draft Genome Resources of Seven Strains of Tilletia horrida, Causal Agent of Kernel Smut of Rice.</title>
        <authorList>
            <person name="Khanal S."/>
            <person name="Antony Babu S."/>
            <person name="Zhou X.G."/>
        </authorList>
    </citation>
    <scope>NUCLEOTIDE SEQUENCE</scope>
    <source>
        <strain evidence="2">TX6</strain>
    </source>
</reference>
<keyword evidence="3" id="KW-1185">Reference proteome</keyword>
<evidence type="ECO:0000256" key="1">
    <source>
        <dbReference type="SAM" id="MobiDB-lite"/>
    </source>
</evidence>
<proteinExistence type="predicted"/>
<evidence type="ECO:0000313" key="3">
    <source>
        <dbReference type="Proteomes" id="UP001176517"/>
    </source>
</evidence>
<dbReference type="GO" id="GO:0006139">
    <property type="term" value="P:nucleobase-containing compound metabolic process"/>
    <property type="evidence" value="ECO:0007669"/>
    <property type="project" value="UniProtKB-ARBA"/>
</dbReference>
<feature type="region of interest" description="Disordered" evidence="1">
    <location>
        <begin position="63"/>
        <end position="119"/>
    </location>
</feature>
<accession>A0AAN6GR08</accession>
<feature type="region of interest" description="Disordered" evidence="1">
    <location>
        <begin position="159"/>
        <end position="207"/>
    </location>
</feature>
<gene>
    <name evidence="2" type="ORF">OC846_002875</name>
</gene>
<dbReference type="AlphaFoldDB" id="A0AAN6GR08"/>
<organism evidence="2 3">
    <name type="scientific">Tilletia horrida</name>
    <dbReference type="NCBI Taxonomy" id="155126"/>
    <lineage>
        <taxon>Eukaryota</taxon>
        <taxon>Fungi</taxon>
        <taxon>Dikarya</taxon>
        <taxon>Basidiomycota</taxon>
        <taxon>Ustilaginomycotina</taxon>
        <taxon>Exobasidiomycetes</taxon>
        <taxon>Tilletiales</taxon>
        <taxon>Tilletiaceae</taxon>
        <taxon>Tilletia</taxon>
    </lineage>
</organism>